<proteinExistence type="predicted"/>
<comment type="caution">
    <text evidence="1">The sequence shown here is derived from an EMBL/GenBank/DDBJ whole genome shotgun (WGS) entry which is preliminary data.</text>
</comment>
<name>A0AAP0L745_9MAGN</name>
<sequence length="157" mass="17516">MGADPSSSRPGKEKIDDYLLVVESAATLDFDTIDHLVRDSVDDLVVDPVGDSALPEIDDRVIHTHVLMMMLLHLHILVRASKLCINILRYPLHPSMVTTYWSGAGARARAGAGDGVESSRPISAPNEHIELLRRDFKEMQTNFFRVVQDNALIRDEL</sequence>
<dbReference type="Proteomes" id="UP001420932">
    <property type="component" value="Unassembled WGS sequence"/>
</dbReference>
<evidence type="ECO:0000313" key="1">
    <source>
        <dbReference type="EMBL" id="KAK9163499.1"/>
    </source>
</evidence>
<organism evidence="1 2">
    <name type="scientific">Stephania yunnanensis</name>
    <dbReference type="NCBI Taxonomy" id="152371"/>
    <lineage>
        <taxon>Eukaryota</taxon>
        <taxon>Viridiplantae</taxon>
        <taxon>Streptophyta</taxon>
        <taxon>Embryophyta</taxon>
        <taxon>Tracheophyta</taxon>
        <taxon>Spermatophyta</taxon>
        <taxon>Magnoliopsida</taxon>
        <taxon>Ranunculales</taxon>
        <taxon>Menispermaceae</taxon>
        <taxon>Menispermoideae</taxon>
        <taxon>Cissampelideae</taxon>
        <taxon>Stephania</taxon>
    </lineage>
</organism>
<evidence type="ECO:0000313" key="2">
    <source>
        <dbReference type="Proteomes" id="UP001420932"/>
    </source>
</evidence>
<gene>
    <name evidence="1" type="ORF">Syun_004401</name>
</gene>
<dbReference type="EMBL" id="JBBNAF010000002">
    <property type="protein sequence ID" value="KAK9163499.1"/>
    <property type="molecule type" value="Genomic_DNA"/>
</dbReference>
<protein>
    <submittedName>
        <fullName evidence="1">Uncharacterized protein</fullName>
    </submittedName>
</protein>
<reference evidence="1 2" key="1">
    <citation type="submission" date="2024-01" db="EMBL/GenBank/DDBJ databases">
        <title>Genome assemblies of Stephania.</title>
        <authorList>
            <person name="Yang L."/>
        </authorList>
    </citation>
    <scope>NUCLEOTIDE SEQUENCE [LARGE SCALE GENOMIC DNA]</scope>
    <source>
        <strain evidence="1">YNDBR</strain>
        <tissue evidence="1">Leaf</tissue>
    </source>
</reference>
<dbReference type="AlphaFoldDB" id="A0AAP0L745"/>
<accession>A0AAP0L745</accession>
<keyword evidence="2" id="KW-1185">Reference proteome</keyword>